<feature type="transmembrane region" description="Helical" evidence="1">
    <location>
        <begin position="268"/>
        <end position="285"/>
    </location>
</feature>
<keyword evidence="1" id="KW-1133">Transmembrane helix</keyword>
<dbReference type="Proteomes" id="UP000321954">
    <property type="component" value="Chromosome"/>
</dbReference>
<dbReference type="RefSeq" id="WP_146832178.1">
    <property type="nucleotide sequence ID" value="NZ_CP042476.1"/>
</dbReference>
<keyword evidence="1" id="KW-0812">Transmembrane</keyword>
<keyword evidence="1" id="KW-0472">Membrane</keyword>
<accession>A0A5B8YM06</accession>
<name>A0A5B8YM06_9FLAO</name>
<evidence type="ECO:0000259" key="2">
    <source>
        <dbReference type="Pfam" id="PF14258"/>
    </source>
</evidence>
<dbReference type="KEGG" id="anp:FK178_06070"/>
<organism evidence="3 4">
    <name type="scientific">Antarcticibacterium arcticum</name>
    <dbReference type="NCBI Taxonomy" id="2585771"/>
    <lineage>
        <taxon>Bacteria</taxon>
        <taxon>Pseudomonadati</taxon>
        <taxon>Bacteroidota</taxon>
        <taxon>Flavobacteriia</taxon>
        <taxon>Flavobacteriales</taxon>
        <taxon>Flavobacteriaceae</taxon>
        <taxon>Antarcticibacterium</taxon>
    </lineage>
</organism>
<gene>
    <name evidence="3" type="ORF">FK178_06070</name>
</gene>
<protein>
    <submittedName>
        <fullName evidence="3">DUF4350 domain-containing protein</fullName>
    </submittedName>
</protein>
<dbReference type="EMBL" id="CP042476">
    <property type="protein sequence ID" value="QED37306.1"/>
    <property type="molecule type" value="Genomic_DNA"/>
</dbReference>
<evidence type="ECO:0000313" key="3">
    <source>
        <dbReference type="EMBL" id="QED37306.1"/>
    </source>
</evidence>
<feature type="domain" description="DUF4350" evidence="2">
    <location>
        <begin position="40"/>
        <end position="221"/>
    </location>
</feature>
<dbReference type="InterPro" id="IPR025646">
    <property type="entry name" value="DUF4350"/>
</dbReference>
<evidence type="ECO:0000256" key="1">
    <source>
        <dbReference type="SAM" id="Phobius"/>
    </source>
</evidence>
<sequence length="399" mass="46144">MKNSVKIALGAMLLLVLLLTYLEASEPEPVNWNNSYLETDKIPLGTYVFYESWKNSTPGDIQNIDIPPFEFLPKAEAGTYFFLNNYLSFDDAEIKKLLIWVEAGNTAFLSAGNFSENLLDTLGLKTAIRIPGRDLSSRPRFNLVHPDLKQPENYLYEQEIPLIYFSRIDTLTHTILGVANIKDFKEPTTALPNFLKANHGKGTLYMHTLPQAFSNYFMLSGTGYKYSRDVLAYLEPNSTIYWDRYYKTGKTFYTSPVFVIMRSKTLKWAYYFTLLGVLLFIIFEGKRKQRAVPVIEPLKNQTYEYSRTIANLYLEQDQYKELAQKSIDHFYDHIRKAYRIDTTRSPGDFYPDLAEKSNNSLEDTETLFEMFQNISNKNVISKNDLVALNYAINSYNKST</sequence>
<proteinExistence type="predicted"/>
<keyword evidence="4" id="KW-1185">Reference proteome</keyword>
<dbReference type="OrthoDB" id="1111222at2"/>
<dbReference type="AlphaFoldDB" id="A0A5B8YM06"/>
<reference evidence="3 4" key="1">
    <citation type="submission" date="2019-08" db="EMBL/GenBank/DDBJ databases">
        <title>Antarcticibacterium arcticum sp. nov., a bacterium isolated from marine sediment of the Canadian Beaufort Sea.</title>
        <authorList>
            <person name="Lee Y.M."/>
            <person name="Baek K."/>
            <person name="Lee D.-H."/>
            <person name="Shin S.C."/>
            <person name="Jin Y.K."/>
            <person name="Park Y."/>
        </authorList>
    </citation>
    <scope>NUCLEOTIDE SEQUENCE [LARGE SCALE GENOMIC DNA]</scope>
    <source>
        <strain evidence="3 4">PAMC 28998</strain>
    </source>
</reference>
<dbReference type="Pfam" id="PF14258">
    <property type="entry name" value="DUF4350"/>
    <property type="match status" value="1"/>
</dbReference>
<evidence type="ECO:0000313" key="4">
    <source>
        <dbReference type="Proteomes" id="UP000321954"/>
    </source>
</evidence>